<sequence>MTGQVTLMVVLGHFVAAFTALGLPPYLTEALRGMGGDGTRWAGILYILPTICVAISAPFWGKMADRYGSRKLLIRAQLGLAVSYFLTSQANSPLMLALSLMLQGLLGGTFSASSAYLGNQLKGKTLSRALTLMQSSARLALLVAPVLVGVLIQHHPVLQLYGWFCLLPLISALLTFFLPEPPVTAKHQRTQKKVSLKAGQRVFWLEFLFVLSTILSFPYFIDHISHQTTLSWVPGLLFSLPHLAYLLAVPLLPRLPQGWTLGAGFVLVGISLLWHLWASDLLLLGLLRLVLGFGMALCISSINDLAAELAEHHPRGQLFGVLEAYGKGGAVVAGILASLLSTHMEWTFWLSGTVALVSVLLTLSPARTLQQATTD</sequence>
<evidence type="ECO:0000256" key="5">
    <source>
        <dbReference type="ARBA" id="ARBA00022989"/>
    </source>
</evidence>
<feature type="transmembrane region" description="Helical" evidence="7">
    <location>
        <begin position="283"/>
        <end position="306"/>
    </location>
</feature>
<evidence type="ECO:0000313" key="9">
    <source>
        <dbReference type="EMBL" id="GEM44673.1"/>
    </source>
</evidence>
<evidence type="ECO:0000256" key="4">
    <source>
        <dbReference type="ARBA" id="ARBA00022692"/>
    </source>
</evidence>
<reference evidence="9 10" key="1">
    <citation type="submission" date="2019-07" db="EMBL/GenBank/DDBJ databases">
        <title>Whole genome shotgun sequence of Deinococcus cellulosilyticus NBRC 106333.</title>
        <authorList>
            <person name="Hosoyama A."/>
            <person name="Uohara A."/>
            <person name="Ohji S."/>
            <person name="Ichikawa N."/>
        </authorList>
    </citation>
    <scope>NUCLEOTIDE SEQUENCE [LARGE SCALE GENOMIC DNA]</scope>
    <source>
        <strain evidence="9 10">NBRC 106333</strain>
    </source>
</reference>
<dbReference type="GO" id="GO:0022857">
    <property type="term" value="F:transmembrane transporter activity"/>
    <property type="evidence" value="ECO:0007669"/>
    <property type="project" value="InterPro"/>
</dbReference>
<dbReference type="Gene3D" id="1.20.1250.20">
    <property type="entry name" value="MFS general substrate transporter like domains"/>
    <property type="match status" value="1"/>
</dbReference>
<evidence type="ECO:0000256" key="7">
    <source>
        <dbReference type="SAM" id="Phobius"/>
    </source>
</evidence>
<feature type="transmembrane region" description="Helical" evidence="7">
    <location>
        <begin position="318"/>
        <end position="340"/>
    </location>
</feature>
<evidence type="ECO:0000256" key="1">
    <source>
        <dbReference type="ARBA" id="ARBA00004651"/>
    </source>
</evidence>
<accession>A0A511MVR3</accession>
<evidence type="ECO:0000256" key="6">
    <source>
        <dbReference type="ARBA" id="ARBA00023136"/>
    </source>
</evidence>
<gene>
    <name evidence="9" type="ORF">DC3_03080</name>
</gene>
<keyword evidence="4 7" id="KW-0812">Transmembrane</keyword>
<keyword evidence="3" id="KW-1003">Cell membrane</keyword>
<dbReference type="Pfam" id="PF07690">
    <property type="entry name" value="MFS_1"/>
    <property type="match status" value="1"/>
</dbReference>
<keyword evidence="6 7" id="KW-0472">Membrane</keyword>
<dbReference type="PANTHER" id="PTHR43414">
    <property type="entry name" value="MULTIDRUG RESISTANCE PROTEIN MDTG"/>
    <property type="match status" value="1"/>
</dbReference>
<feature type="transmembrane region" description="Helical" evidence="7">
    <location>
        <begin position="7"/>
        <end position="27"/>
    </location>
</feature>
<feature type="transmembrane region" description="Helical" evidence="7">
    <location>
        <begin position="259"/>
        <end position="277"/>
    </location>
</feature>
<keyword evidence="10" id="KW-1185">Reference proteome</keyword>
<evidence type="ECO:0000259" key="8">
    <source>
        <dbReference type="PROSITE" id="PS50850"/>
    </source>
</evidence>
<feature type="transmembrane region" description="Helical" evidence="7">
    <location>
        <begin position="346"/>
        <end position="363"/>
    </location>
</feature>
<dbReference type="Proteomes" id="UP000321306">
    <property type="component" value="Unassembled WGS sequence"/>
</dbReference>
<dbReference type="AlphaFoldDB" id="A0A511MVR3"/>
<keyword evidence="2" id="KW-0813">Transport</keyword>
<dbReference type="RefSeq" id="WP_146881813.1">
    <property type="nucleotide sequence ID" value="NZ_BJXB01000001.1"/>
</dbReference>
<dbReference type="PROSITE" id="PS50850">
    <property type="entry name" value="MFS"/>
    <property type="match status" value="1"/>
</dbReference>
<comment type="caution">
    <text evidence="9">The sequence shown here is derived from an EMBL/GenBank/DDBJ whole genome shotgun (WGS) entry which is preliminary data.</text>
</comment>
<dbReference type="SUPFAM" id="SSF103473">
    <property type="entry name" value="MFS general substrate transporter"/>
    <property type="match status" value="1"/>
</dbReference>
<evidence type="ECO:0000256" key="3">
    <source>
        <dbReference type="ARBA" id="ARBA00022475"/>
    </source>
</evidence>
<dbReference type="PANTHER" id="PTHR43414:SF6">
    <property type="entry name" value="MULTIDRUG RESISTANCE PROTEIN MDTG"/>
    <property type="match status" value="1"/>
</dbReference>
<keyword evidence="5 7" id="KW-1133">Transmembrane helix</keyword>
<protein>
    <submittedName>
        <fullName evidence="9">MFS transporter</fullName>
    </submittedName>
</protein>
<feature type="transmembrane region" description="Helical" evidence="7">
    <location>
        <begin position="96"/>
        <end position="117"/>
    </location>
</feature>
<dbReference type="EMBL" id="BJXB01000001">
    <property type="protein sequence ID" value="GEM44673.1"/>
    <property type="molecule type" value="Genomic_DNA"/>
</dbReference>
<dbReference type="GO" id="GO:0005886">
    <property type="term" value="C:plasma membrane"/>
    <property type="evidence" value="ECO:0007669"/>
    <property type="project" value="UniProtKB-SubCell"/>
</dbReference>
<comment type="subcellular location">
    <subcellularLocation>
        <location evidence="1">Cell membrane</location>
        <topology evidence="1">Multi-pass membrane protein</topology>
    </subcellularLocation>
</comment>
<name>A0A511MVR3_DEIC1</name>
<feature type="transmembrane region" description="Helical" evidence="7">
    <location>
        <begin position="137"/>
        <end position="154"/>
    </location>
</feature>
<dbReference type="InterPro" id="IPR020846">
    <property type="entry name" value="MFS_dom"/>
</dbReference>
<dbReference type="OrthoDB" id="65739at2"/>
<feature type="transmembrane region" description="Helical" evidence="7">
    <location>
        <begin position="160"/>
        <end position="181"/>
    </location>
</feature>
<feature type="transmembrane region" description="Helical" evidence="7">
    <location>
        <begin position="233"/>
        <end position="252"/>
    </location>
</feature>
<dbReference type="InterPro" id="IPR011701">
    <property type="entry name" value="MFS"/>
</dbReference>
<dbReference type="InterPro" id="IPR036259">
    <property type="entry name" value="MFS_trans_sf"/>
</dbReference>
<feature type="transmembrane region" description="Helical" evidence="7">
    <location>
        <begin position="39"/>
        <end position="60"/>
    </location>
</feature>
<feature type="domain" description="Major facilitator superfamily (MFS) profile" evidence="8">
    <location>
        <begin position="5"/>
        <end position="370"/>
    </location>
</feature>
<feature type="transmembrane region" description="Helical" evidence="7">
    <location>
        <begin position="202"/>
        <end position="221"/>
    </location>
</feature>
<organism evidence="9 10">
    <name type="scientific">Deinococcus cellulosilyticus (strain DSM 18568 / NBRC 106333 / KACC 11606 / 5516J-15)</name>
    <dbReference type="NCBI Taxonomy" id="1223518"/>
    <lineage>
        <taxon>Bacteria</taxon>
        <taxon>Thermotogati</taxon>
        <taxon>Deinococcota</taxon>
        <taxon>Deinococci</taxon>
        <taxon>Deinococcales</taxon>
        <taxon>Deinococcaceae</taxon>
        <taxon>Deinococcus</taxon>
    </lineage>
</organism>
<evidence type="ECO:0000313" key="10">
    <source>
        <dbReference type="Proteomes" id="UP000321306"/>
    </source>
</evidence>
<proteinExistence type="predicted"/>
<evidence type="ECO:0000256" key="2">
    <source>
        <dbReference type="ARBA" id="ARBA00022448"/>
    </source>
</evidence>